<reference evidence="2 3" key="1">
    <citation type="submission" date="2019-02" db="EMBL/GenBank/DDBJ databases">
        <title>Deep-cultivation of Planctomycetes and their phenomic and genomic characterization uncovers novel biology.</title>
        <authorList>
            <person name="Wiegand S."/>
            <person name="Jogler M."/>
            <person name="Boedeker C."/>
            <person name="Pinto D."/>
            <person name="Vollmers J."/>
            <person name="Rivas-Marin E."/>
            <person name="Kohn T."/>
            <person name="Peeters S.H."/>
            <person name="Heuer A."/>
            <person name="Rast P."/>
            <person name="Oberbeckmann S."/>
            <person name="Bunk B."/>
            <person name="Jeske O."/>
            <person name="Meyerdierks A."/>
            <person name="Storesund J.E."/>
            <person name="Kallscheuer N."/>
            <person name="Luecker S."/>
            <person name="Lage O.M."/>
            <person name="Pohl T."/>
            <person name="Merkel B.J."/>
            <person name="Hornburger P."/>
            <person name="Mueller R.-W."/>
            <person name="Bruemmer F."/>
            <person name="Labrenz M."/>
            <person name="Spormann A.M."/>
            <person name="Op den Camp H."/>
            <person name="Overmann J."/>
            <person name="Amann R."/>
            <person name="Jetten M.S.M."/>
            <person name="Mascher T."/>
            <person name="Medema M.H."/>
            <person name="Devos D.P."/>
            <person name="Kaster A.-K."/>
            <person name="Ovreas L."/>
            <person name="Rohde M."/>
            <person name="Galperin M.Y."/>
            <person name="Jogler C."/>
        </authorList>
    </citation>
    <scope>NUCLEOTIDE SEQUENCE [LARGE SCALE GENOMIC DNA]</scope>
    <source>
        <strain evidence="2 3">Pan189</strain>
    </source>
</reference>
<dbReference type="Proteomes" id="UP000317318">
    <property type="component" value="Chromosome"/>
</dbReference>
<gene>
    <name evidence="2" type="ORF">Pan189_35700</name>
</gene>
<organism evidence="2 3">
    <name type="scientific">Stratiformator vulcanicus</name>
    <dbReference type="NCBI Taxonomy" id="2527980"/>
    <lineage>
        <taxon>Bacteria</taxon>
        <taxon>Pseudomonadati</taxon>
        <taxon>Planctomycetota</taxon>
        <taxon>Planctomycetia</taxon>
        <taxon>Planctomycetales</taxon>
        <taxon>Planctomycetaceae</taxon>
        <taxon>Stratiformator</taxon>
    </lineage>
</organism>
<protein>
    <submittedName>
        <fullName evidence="2">Uncharacterized protein</fullName>
    </submittedName>
</protein>
<sequence length="103" mass="11709">MSLPQAKWHEVPPLRSGEGWGEGVRRQVDWPPRCAALWVEMKSKQRCRSITAPLTPHPAFGHLLPSGEGSLMLPQARRYAVPPLRSGEGWGEGMRRRYIEQPR</sequence>
<proteinExistence type="predicted"/>
<keyword evidence="3" id="KW-1185">Reference proteome</keyword>
<name>A0A517R5J6_9PLAN</name>
<accession>A0A517R5J6</accession>
<dbReference type="KEGG" id="svp:Pan189_35700"/>
<evidence type="ECO:0000313" key="2">
    <source>
        <dbReference type="EMBL" id="QDT39167.1"/>
    </source>
</evidence>
<dbReference type="AlphaFoldDB" id="A0A517R5J6"/>
<dbReference type="EMBL" id="CP036268">
    <property type="protein sequence ID" value="QDT39167.1"/>
    <property type="molecule type" value="Genomic_DNA"/>
</dbReference>
<feature type="region of interest" description="Disordered" evidence="1">
    <location>
        <begin position="1"/>
        <end position="25"/>
    </location>
</feature>
<evidence type="ECO:0000313" key="3">
    <source>
        <dbReference type="Proteomes" id="UP000317318"/>
    </source>
</evidence>
<evidence type="ECO:0000256" key="1">
    <source>
        <dbReference type="SAM" id="MobiDB-lite"/>
    </source>
</evidence>